<gene>
    <name evidence="3" type="ORF">SAMN06295916_0519</name>
</gene>
<sequence>MSLSVILITKNEEANLKDCLESVSFANEIIVVDSQSSDKTQEIAQSFGAKLEITSDWPGFGPQKNRALNLATQEWVLSIDADERVTPELKEEILTVISSKDAANCYAIPRSSWYCGRFMKHSGWYPDYVDRLFKRGTAKFSDHLVHERLLPDGPVAKLEKHFLHYSFRDFSQVLKKVDAYSTASAEQAYLKGKRSSVGKAMGHGLWAFFRTYFLRRGFLDGSQGLALAISNAEGSYYRYLKIWLIQEANKDKK</sequence>
<feature type="domain" description="Glycosyltransferase 2-like" evidence="2">
    <location>
        <begin position="4"/>
        <end position="129"/>
    </location>
</feature>
<proteinExistence type="inferred from homology"/>
<evidence type="ECO:0000256" key="1">
    <source>
        <dbReference type="ARBA" id="ARBA00038494"/>
    </source>
</evidence>
<dbReference type="Pfam" id="PF00535">
    <property type="entry name" value="Glycos_transf_2"/>
    <property type="match status" value="1"/>
</dbReference>
<dbReference type="EMBL" id="FYEX01000001">
    <property type="protein sequence ID" value="SNC61658.1"/>
    <property type="molecule type" value="Genomic_DNA"/>
</dbReference>
<dbReference type="RefSeq" id="WP_088812416.1">
    <property type="nucleotide sequence ID" value="NZ_FYEX01000001.1"/>
</dbReference>
<dbReference type="AlphaFoldDB" id="A0A212T6J9"/>
<evidence type="ECO:0000259" key="2">
    <source>
        <dbReference type="Pfam" id="PF00535"/>
    </source>
</evidence>
<name>A0A212T6J9_9BURK</name>
<dbReference type="GO" id="GO:0016740">
    <property type="term" value="F:transferase activity"/>
    <property type="evidence" value="ECO:0007669"/>
    <property type="project" value="UniProtKB-KW"/>
</dbReference>
<evidence type="ECO:0000313" key="4">
    <source>
        <dbReference type="Proteomes" id="UP000197215"/>
    </source>
</evidence>
<accession>A0A212T6J9</accession>
<dbReference type="Gene3D" id="3.90.550.10">
    <property type="entry name" value="Spore Coat Polysaccharide Biosynthesis Protein SpsA, Chain A"/>
    <property type="match status" value="1"/>
</dbReference>
<keyword evidence="4" id="KW-1185">Reference proteome</keyword>
<dbReference type="Proteomes" id="UP000197215">
    <property type="component" value="Unassembled WGS sequence"/>
</dbReference>
<dbReference type="InterPro" id="IPR029044">
    <property type="entry name" value="Nucleotide-diphossugar_trans"/>
</dbReference>
<evidence type="ECO:0000313" key="3">
    <source>
        <dbReference type="EMBL" id="SNC61658.1"/>
    </source>
</evidence>
<comment type="similarity">
    <text evidence="1">Belongs to the glycosyltransferase 2 family. WaaE/KdtX subfamily.</text>
</comment>
<protein>
    <submittedName>
        <fullName evidence="3">Glycosyltransferase involved in cell wall bisynthesis</fullName>
    </submittedName>
</protein>
<dbReference type="InterPro" id="IPR001173">
    <property type="entry name" value="Glyco_trans_2-like"/>
</dbReference>
<dbReference type="CDD" id="cd02511">
    <property type="entry name" value="Beta4Glucosyltransferase"/>
    <property type="match status" value="1"/>
</dbReference>
<keyword evidence="3" id="KW-0808">Transferase</keyword>
<organism evidence="3 4">
    <name type="scientific">Polynucleobacter victoriensis</name>
    <dbReference type="NCBI Taxonomy" id="2049319"/>
    <lineage>
        <taxon>Bacteria</taxon>
        <taxon>Pseudomonadati</taxon>
        <taxon>Pseudomonadota</taxon>
        <taxon>Betaproteobacteria</taxon>
        <taxon>Burkholderiales</taxon>
        <taxon>Burkholderiaceae</taxon>
        <taxon>Polynucleobacter</taxon>
    </lineage>
</organism>
<reference evidence="3 4" key="1">
    <citation type="submission" date="2017-06" db="EMBL/GenBank/DDBJ databases">
        <authorList>
            <person name="Kim H.J."/>
            <person name="Triplett B.A."/>
        </authorList>
    </citation>
    <scope>NUCLEOTIDE SEQUENCE [LARGE SCALE GENOMIC DNA]</scope>
    <source>
        <strain evidence="3 4">MWH-VicM1</strain>
    </source>
</reference>
<dbReference type="OrthoDB" id="9815923at2"/>
<dbReference type="PANTHER" id="PTHR43630">
    <property type="entry name" value="POLY-BETA-1,6-N-ACETYL-D-GLUCOSAMINE SYNTHASE"/>
    <property type="match status" value="1"/>
</dbReference>
<dbReference type="SUPFAM" id="SSF53448">
    <property type="entry name" value="Nucleotide-diphospho-sugar transferases"/>
    <property type="match status" value="1"/>
</dbReference>
<dbReference type="PANTHER" id="PTHR43630:SF2">
    <property type="entry name" value="GLYCOSYLTRANSFERASE"/>
    <property type="match status" value="1"/>
</dbReference>